<keyword evidence="3" id="KW-1185">Reference proteome</keyword>
<dbReference type="PANTHER" id="PTHR34610">
    <property type="entry name" value="SSL7007 PROTEIN"/>
    <property type="match status" value="1"/>
</dbReference>
<reference evidence="2 3" key="1">
    <citation type="submission" date="2017-02" db="EMBL/GenBank/DDBJ databases">
        <authorList>
            <person name="Peterson S.W."/>
        </authorList>
    </citation>
    <scope>NUCLEOTIDE SEQUENCE [LARGE SCALE GENOMIC DNA]</scope>
    <source>
        <strain evidence="2 3">ATCC 49788</strain>
    </source>
</reference>
<dbReference type="EMBL" id="FUYB01000004">
    <property type="protein sequence ID" value="SKA73152.1"/>
    <property type="molecule type" value="Genomic_DNA"/>
</dbReference>
<name>A0A1T4W796_9GAMM</name>
<dbReference type="InterPro" id="IPR002850">
    <property type="entry name" value="PIN_toxin-like"/>
</dbReference>
<protein>
    <submittedName>
        <fullName evidence="2">Putative toxin-antitoxin system toxin component, PIN family</fullName>
    </submittedName>
</protein>
<sequence length="130" mass="14905">MLGKEGSAARKVLEIALQNQITPLVGEALFNEYWDVLSREDLMCHCPLDTNERLEFLSAFLACCEWCRIYFGWRPNLKDEGDNHLIELALAGRAKYIISNNIRDLKSGDLIFDDLQIVTPQTFIQEALWA</sequence>
<dbReference type="PANTHER" id="PTHR34610:SF3">
    <property type="entry name" value="SSL7007 PROTEIN"/>
    <property type="match status" value="1"/>
</dbReference>
<dbReference type="AlphaFoldDB" id="A0A1T4W796"/>
<evidence type="ECO:0000313" key="3">
    <source>
        <dbReference type="Proteomes" id="UP000190460"/>
    </source>
</evidence>
<accession>A0A1T4W796</accession>
<gene>
    <name evidence="2" type="ORF">SAMN02745130_01173</name>
</gene>
<feature type="domain" description="PIN" evidence="1">
    <location>
        <begin position="4"/>
        <end position="103"/>
    </location>
</feature>
<dbReference type="STRING" id="92487.SAMN02745130_01173"/>
<dbReference type="InterPro" id="IPR002716">
    <property type="entry name" value="PIN_dom"/>
</dbReference>
<dbReference type="Proteomes" id="UP000190460">
    <property type="component" value="Unassembled WGS sequence"/>
</dbReference>
<evidence type="ECO:0000259" key="1">
    <source>
        <dbReference type="Pfam" id="PF13470"/>
    </source>
</evidence>
<proteinExistence type="predicted"/>
<dbReference type="Pfam" id="PF13470">
    <property type="entry name" value="PIN_3"/>
    <property type="match status" value="1"/>
</dbReference>
<evidence type="ECO:0000313" key="2">
    <source>
        <dbReference type="EMBL" id="SKA73152.1"/>
    </source>
</evidence>
<organism evidence="2 3">
    <name type="scientific">Thiothrix eikelboomii</name>
    <dbReference type="NCBI Taxonomy" id="92487"/>
    <lineage>
        <taxon>Bacteria</taxon>
        <taxon>Pseudomonadati</taxon>
        <taxon>Pseudomonadota</taxon>
        <taxon>Gammaproteobacteria</taxon>
        <taxon>Thiotrichales</taxon>
        <taxon>Thiotrichaceae</taxon>
        <taxon>Thiothrix</taxon>
    </lineage>
</organism>